<dbReference type="FunFam" id="2.40.10.10:FF:000028">
    <property type="entry name" value="Serine protease easter"/>
    <property type="match status" value="1"/>
</dbReference>
<proteinExistence type="inferred from homology"/>
<dbReference type="AlphaFoldDB" id="A0A2J7Q286"/>
<keyword evidence="3 11" id="KW-0732">Signal</keyword>
<dbReference type="EMBL" id="NEVH01019373">
    <property type="protein sequence ID" value="PNF22687.1"/>
    <property type="molecule type" value="Genomic_DNA"/>
</dbReference>
<dbReference type="InterPro" id="IPR022700">
    <property type="entry name" value="CLIP"/>
</dbReference>
<accession>A0A2J7Q286</accession>
<reference evidence="14 15" key="1">
    <citation type="submission" date="2017-12" db="EMBL/GenBank/DDBJ databases">
        <title>Hemimetabolous genomes reveal molecular basis of termite eusociality.</title>
        <authorList>
            <person name="Harrison M.C."/>
            <person name="Jongepier E."/>
            <person name="Robertson H.M."/>
            <person name="Arning N."/>
            <person name="Bitard-Feildel T."/>
            <person name="Chao H."/>
            <person name="Childers C.P."/>
            <person name="Dinh H."/>
            <person name="Doddapaneni H."/>
            <person name="Dugan S."/>
            <person name="Gowin J."/>
            <person name="Greiner C."/>
            <person name="Han Y."/>
            <person name="Hu H."/>
            <person name="Hughes D.S.T."/>
            <person name="Huylmans A.-K."/>
            <person name="Kemena C."/>
            <person name="Kremer L.P.M."/>
            <person name="Lee S.L."/>
            <person name="Lopez-Ezquerra A."/>
            <person name="Mallet L."/>
            <person name="Monroy-Kuhn J.M."/>
            <person name="Moser A."/>
            <person name="Murali S.C."/>
            <person name="Muzny D.M."/>
            <person name="Otani S."/>
            <person name="Piulachs M.-D."/>
            <person name="Poelchau M."/>
            <person name="Qu J."/>
            <person name="Schaub F."/>
            <person name="Wada-Katsumata A."/>
            <person name="Worley K.C."/>
            <person name="Xie Q."/>
            <person name="Ylla G."/>
            <person name="Poulsen M."/>
            <person name="Gibbs R.A."/>
            <person name="Schal C."/>
            <person name="Richards S."/>
            <person name="Belles X."/>
            <person name="Korb J."/>
            <person name="Bornberg-Bauer E."/>
        </authorList>
    </citation>
    <scope>NUCLEOTIDE SEQUENCE [LARGE SCALE GENOMIC DNA]</scope>
    <source>
        <tissue evidence="14">Whole body</tissue>
    </source>
</reference>
<dbReference type="InParanoid" id="A0A2J7Q286"/>
<dbReference type="FunFam" id="3.30.1640.30:FF:000001">
    <property type="entry name" value="Serine protease 7"/>
    <property type="match status" value="1"/>
</dbReference>
<dbReference type="Gene3D" id="2.40.10.10">
    <property type="entry name" value="Trypsin-like serine proteases"/>
    <property type="match status" value="2"/>
</dbReference>
<dbReference type="InterPro" id="IPR038565">
    <property type="entry name" value="CLIP_sf"/>
</dbReference>
<evidence type="ECO:0000256" key="7">
    <source>
        <dbReference type="ARBA" id="ARBA00023157"/>
    </source>
</evidence>
<comment type="caution">
    <text evidence="14">The sequence shown here is derived from an EMBL/GenBank/DDBJ whole genome shotgun (WGS) entry which is preliminary data.</text>
</comment>
<protein>
    <recommendedName>
        <fullName evidence="11">CLIP domain-containing serine protease</fullName>
        <ecNumber evidence="10">3.4.21.-</ecNumber>
    </recommendedName>
</protein>
<keyword evidence="8" id="KW-0325">Glycoprotein</keyword>
<dbReference type="SMART" id="SM00020">
    <property type="entry name" value="Tryp_SPc"/>
    <property type="match status" value="1"/>
</dbReference>
<name>A0A2J7Q286_9NEOP</name>
<evidence type="ECO:0000256" key="3">
    <source>
        <dbReference type="ARBA" id="ARBA00022729"/>
    </source>
</evidence>
<comment type="subcellular location">
    <subcellularLocation>
        <location evidence="1">Secreted</location>
        <location evidence="1">Extracellular space</location>
    </subcellularLocation>
</comment>
<dbReference type="PROSITE" id="PS51888">
    <property type="entry name" value="CLIP"/>
    <property type="match status" value="1"/>
</dbReference>
<dbReference type="PROSITE" id="PS50240">
    <property type="entry name" value="TRYPSIN_DOM"/>
    <property type="match status" value="1"/>
</dbReference>
<keyword evidence="15" id="KW-1185">Reference proteome</keyword>
<feature type="domain" description="Peptidase S1" evidence="12">
    <location>
        <begin position="121"/>
        <end position="386"/>
    </location>
</feature>
<feature type="signal peptide" evidence="11">
    <location>
        <begin position="1"/>
        <end position="19"/>
    </location>
</feature>
<evidence type="ECO:0000256" key="2">
    <source>
        <dbReference type="ARBA" id="ARBA00022670"/>
    </source>
</evidence>
<dbReference type="FunFam" id="2.40.10.10:FF:000036">
    <property type="entry name" value="Trypsin beta"/>
    <property type="match status" value="1"/>
</dbReference>
<dbReference type="GO" id="GO:0006508">
    <property type="term" value="P:proteolysis"/>
    <property type="evidence" value="ECO:0007669"/>
    <property type="project" value="UniProtKB-KW"/>
</dbReference>
<feature type="chain" id="PRO_5023968830" description="CLIP domain-containing serine protease" evidence="11">
    <location>
        <begin position="20"/>
        <end position="387"/>
    </location>
</feature>
<comment type="domain">
    <text evidence="11">The clip domain consists of 35-55 residues which are 'knitted' together usually by 3 conserved disulfide bonds forming a clip-like compact structure.</text>
</comment>
<dbReference type="SMART" id="SM00680">
    <property type="entry name" value="CLIP"/>
    <property type="match status" value="1"/>
</dbReference>
<dbReference type="Gene3D" id="3.30.1640.30">
    <property type="match status" value="1"/>
</dbReference>
<evidence type="ECO:0000256" key="5">
    <source>
        <dbReference type="ARBA" id="ARBA00022825"/>
    </source>
</evidence>
<dbReference type="InterPro" id="IPR043504">
    <property type="entry name" value="Peptidase_S1_PA_chymotrypsin"/>
</dbReference>
<gene>
    <name evidence="14" type="ORF">B7P43_G07141</name>
</gene>
<keyword evidence="4 10" id="KW-0378">Hydrolase</keyword>
<keyword evidence="11" id="KW-0964">Secreted</keyword>
<dbReference type="InterPro" id="IPR009003">
    <property type="entry name" value="Peptidase_S1_PA"/>
</dbReference>
<dbReference type="PROSITE" id="PS00135">
    <property type="entry name" value="TRYPSIN_SER"/>
    <property type="match status" value="1"/>
</dbReference>
<dbReference type="SUPFAM" id="SSF50494">
    <property type="entry name" value="Trypsin-like serine proteases"/>
    <property type="match status" value="1"/>
</dbReference>
<evidence type="ECO:0000259" key="12">
    <source>
        <dbReference type="PROSITE" id="PS50240"/>
    </source>
</evidence>
<evidence type="ECO:0000256" key="4">
    <source>
        <dbReference type="ARBA" id="ARBA00022801"/>
    </source>
</evidence>
<dbReference type="InterPro" id="IPR051487">
    <property type="entry name" value="Ser/Thr_Proteases_Immune/Dev"/>
</dbReference>
<keyword evidence="7" id="KW-1015">Disulfide bond</keyword>
<dbReference type="EC" id="3.4.21.-" evidence="10"/>
<feature type="domain" description="Clip" evidence="13">
    <location>
        <begin position="24"/>
        <end position="78"/>
    </location>
</feature>
<dbReference type="CDD" id="cd00190">
    <property type="entry name" value="Tryp_SPc"/>
    <property type="match status" value="1"/>
</dbReference>
<evidence type="ECO:0000313" key="14">
    <source>
        <dbReference type="EMBL" id="PNF22687.1"/>
    </source>
</evidence>
<dbReference type="Pfam" id="PF12032">
    <property type="entry name" value="CLIP"/>
    <property type="match status" value="1"/>
</dbReference>
<evidence type="ECO:0000256" key="8">
    <source>
        <dbReference type="ARBA" id="ARBA00023180"/>
    </source>
</evidence>
<evidence type="ECO:0000256" key="11">
    <source>
        <dbReference type="RuleBase" id="RU366078"/>
    </source>
</evidence>
<comment type="similarity">
    <text evidence="9 11">Belongs to the peptidase S1 family. CLIP subfamily.</text>
</comment>
<dbReference type="STRING" id="105785.A0A2J7Q286"/>
<keyword evidence="2 10" id="KW-0645">Protease</keyword>
<evidence type="ECO:0000256" key="6">
    <source>
        <dbReference type="ARBA" id="ARBA00023145"/>
    </source>
</evidence>
<dbReference type="OrthoDB" id="8250810at2759"/>
<evidence type="ECO:0000256" key="9">
    <source>
        <dbReference type="ARBA" id="ARBA00024195"/>
    </source>
</evidence>
<evidence type="ECO:0000256" key="1">
    <source>
        <dbReference type="ARBA" id="ARBA00004239"/>
    </source>
</evidence>
<dbReference type="GO" id="GO:0005576">
    <property type="term" value="C:extracellular region"/>
    <property type="evidence" value="ECO:0007669"/>
    <property type="project" value="UniProtKB-SubCell"/>
</dbReference>
<dbReference type="InterPro" id="IPR033116">
    <property type="entry name" value="TRYPSIN_SER"/>
</dbReference>
<organism evidence="14 15">
    <name type="scientific">Cryptotermes secundus</name>
    <dbReference type="NCBI Taxonomy" id="105785"/>
    <lineage>
        <taxon>Eukaryota</taxon>
        <taxon>Metazoa</taxon>
        <taxon>Ecdysozoa</taxon>
        <taxon>Arthropoda</taxon>
        <taxon>Hexapoda</taxon>
        <taxon>Insecta</taxon>
        <taxon>Pterygota</taxon>
        <taxon>Neoptera</taxon>
        <taxon>Polyneoptera</taxon>
        <taxon>Dictyoptera</taxon>
        <taxon>Blattodea</taxon>
        <taxon>Blattoidea</taxon>
        <taxon>Termitoidae</taxon>
        <taxon>Kalotermitidae</taxon>
        <taxon>Cryptotermitinae</taxon>
        <taxon>Cryptotermes</taxon>
    </lineage>
</organism>
<evidence type="ECO:0000313" key="15">
    <source>
        <dbReference type="Proteomes" id="UP000235965"/>
    </source>
</evidence>
<dbReference type="InterPro" id="IPR001314">
    <property type="entry name" value="Peptidase_S1A"/>
</dbReference>
<dbReference type="GO" id="GO:0004252">
    <property type="term" value="F:serine-type endopeptidase activity"/>
    <property type="evidence" value="ECO:0007669"/>
    <property type="project" value="UniProtKB-UniRule"/>
</dbReference>
<keyword evidence="6" id="KW-0865">Zymogen</keyword>
<dbReference type="Proteomes" id="UP000235965">
    <property type="component" value="Unassembled WGS sequence"/>
</dbReference>
<dbReference type="PROSITE" id="PS00134">
    <property type="entry name" value="TRYPSIN_HIS"/>
    <property type="match status" value="1"/>
</dbReference>
<sequence>MGISDILLLTALISTSALAQESDSCRTPDNKQGQCIDLKSCPVLLSLLTMTRPLPSEVIDFLRNSQCGFKGSSPLVCCPLPTPSTTEAPKPIVEEPPDVSSHPNLRLLPLNICGPVSANKIINGNRTALFQYPWMALIRYNKGGNSAPMFLCGGTVINEKYVLTAAHCIVELPSTLKLTGVRLGEYDIDSDIDCMNEDGEEVCAETHVDVDIEESISHPKYSLSHLHNDIGLIRIKGTANFRSDSIKPICLPLGGDQKRNLDGHNLIVSGWGTTEKGISSSVLLEVDVPVMPQEQCANIYSRSSASYRRPVRITSSQICAGGVNARDSCGGDSGGPLIFKGEVNLRPRFVQYGIVSFGPRSCGIKGIPGVYTKVAFYVDWILSNMRP</sequence>
<dbReference type="PANTHER" id="PTHR24256">
    <property type="entry name" value="TRYPTASE-RELATED"/>
    <property type="match status" value="1"/>
</dbReference>
<evidence type="ECO:0000259" key="13">
    <source>
        <dbReference type="PROSITE" id="PS51888"/>
    </source>
</evidence>
<dbReference type="Pfam" id="PF00089">
    <property type="entry name" value="Trypsin"/>
    <property type="match status" value="1"/>
</dbReference>
<evidence type="ECO:0000256" key="10">
    <source>
        <dbReference type="RuleBase" id="RU363034"/>
    </source>
</evidence>
<dbReference type="InterPro" id="IPR018114">
    <property type="entry name" value="TRYPSIN_HIS"/>
</dbReference>
<dbReference type="InterPro" id="IPR001254">
    <property type="entry name" value="Trypsin_dom"/>
</dbReference>
<keyword evidence="5 10" id="KW-0720">Serine protease</keyword>
<dbReference type="PRINTS" id="PR00722">
    <property type="entry name" value="CHYMOTRYPSIN"/>
</dbReference>